<dbReference type="AlphaFoldDB" id="A0A4S4FQ65"/>
<keyword evidence="3" id="KW-1185">Reference proteome</keyword>
<dbReference type="EMBL" id="SSSN01000009">
    <property type="protein sequence ID" value="THG32464.1"/>
    <property type="molecule type" value="Genomic_DNA"/>
</dbReference>
<dbReference type="OrthoDB" id="3543799at2"/>
<evidence type="ECO:0000313" key="2">
    <source>
        <dbReference type="EMBL" id="THG32464.1"/>
    </source>
</evidence>
<feature type="region of interest" description="Disordered" evidence="1">
    <location>
        <begin position="1"/>
        <end position="20"/>
    </location>
</feature>
<proteinExistence type="predicted"/>
<accession>A0A4S4FQ65</accession>
<reference evidence="2 3" key="1">
    <citation type="submission" date="2019-04" db="EMBL/GenBank/DDBJ databases">
        <authorList>
            <person name="Jiang L."/>
        </authorList>
    </citation>
    <scope>NUCLEOTIDE SEQUENCE [LARGE SCALE GENOMIC DNA]</scope>
    <source>
        <strain evidence="2 3">YIM 131861</strain>
    </source>
</reference>
<evidence type="ECO:0000313" key="3">
    <source>
        <dbReference type="Proteomes" id="UP000307380"/>
    </source>
</evidence>
<sequence>MWKHPAQERREPGPTFGVGVQVHVDEPSTEREYDWTGEPTGVIVSNGAPRPDGLPISSRSGPIWLVAFDEPQYRRDGRGPFTEAAIPQSRLVAAEPMEY</sequence>
<comment type="caution">
    <text evidence="2">The sequence shown here is derived from an EMBL/GenBank/DDBJ whole genome shotgun (WGS) entry which is preliminary data.</text>
</comment>
<dbReference type="RefSeq" id="WP_136424765.1">
    <property type="nucleotide sequence ID" value="NZ_SSSN01000009.1"/>
</dbReference>
<feature type="compositionally biased region" description="Basic and acidic residues" evidence="1">
    <location>
        <begin position="1"/>
        <end position="12"/>
    </location>
</feature>
<organism evidence="2 3">
    <name type="scientific">Orlajensenia flava</name>
    <dbReference type="NCBI Taxonomy" id="2565934"/>
    <lineage>
        <taxon>Bacteria</taxon>
        <taxon>Bacillati</taxon>
        <taxon>Actinomycetota</taxon>
        <taxon>Actinomycetes</taxon>
        <taxon>Micrococcales</taxon>
        <taxon>Microbacteriaceae</taxon>
        <taxon>Orlajensenia</taxon>
    </lineage>
</organism>
<protein>
    <submittedName>
        <fullName evidence="2">Uncharacterized protein</fullName>
    </submittedName>
</protein>
<gene>
    <name evidence="2" type="ORF">E6C70_11900</name>
</gene>
<dbReference type="Proteomes" id="UP000307380">
    <property type="component" value="Unassembled WGS sequence"/>
</dbReference>
<evidence type="ECO:0000256" key="1">
    <source>
        <dbReference type="SAM" id="MobiDB-lite"/>
    </source>
</evidence>
<feature type="region of interest" description="Disordered" evidence="1">
    <location>
        <begin position="29"/>
        <end position="56"/>
    </location>
</feature>
<name>A0A4S4FQ65_9MICO</name>